<dbReference type="InterPro" id="IPR038955">
    <property type="entry name" value="PriA/CPL1_fungi"/>
</dbReference>
<feature type="chain" id="PRO_5046684746" description="Protein CPL1-like domain-containing protein" evidence="1">
    <location>
        <begin position="24"/>
        <end position="300"/>
    </location>
</feature>
<evidence type="ECO:0000313" key="4">
    <source>
        <dbReference type="Proteomes" id="UP001329825"/>
    </source>
</evidence>
<dbReference type="Pfam" id="PF21671">
    <property type="entry name" value="CPL1-like"/>
    <property type="match status" value="1"/>
</dbReference>
<dbReference type="GeneID" id="87958377"/>
<dbReference type="EMBL" id="CP141888">
    <property type="protein sequence ID" value="WRT69263.1"/>
    <property type="molecule type" value="Genomic_DNA"/>
</dbReference>
<evidence type="ECO:0000313" key="3">
    <source>
        <dbReference type="EMBL" id="WRT69263.1"/>
    </source>
</evidence>
<accession>A0ABZ1D5E5</accession>
<reference evidence="3 4" key="1">
    <citation type="submission" date="2024-01" db="EMBL/GenBank/DDBJ databases">
        <title>Comparative genomics of Cryptococcus and Kwoniella reveals pathogenesis evolution and contrasting modes of karyotype evolution via chromosome fusion or intercentromeric recombination.</title>
        <authorList>
            <person name="Coelho M.A."/>
            <person name="David-Palma M."/>
            <person name="Shea T."/>
            <person name="Bowers K."/>
            <person name="McGinley-Smith S."/>
            <person name="Mohammad A.W."/>
            <person name="Gnirke A."/>
            <person name="Yurkov A.M."/>
            <person name="Nowrousian M."/>
            <person name="Sun S."/>
            <person name="Cuomo C.A."/>
            <person name="Heitman J."/>
        </authorList>
    </citation>
    <scope>NUCLEOTIDE SEQUENCE [LARGE SCALE GENOMIC DNA]</scope>
    <source>
        <strain evidence="3">CBS 11374</strain>
    </source>
</reference>
<gene>
    <name evidence="3" type="ORF">IL334_006247</name>
</gene>
<evidence type="ECO:0000256" key="1">
    <source>
        <dbReference type="SAM" id="SignalP"/>
    </source>
</evidence>
<protein>
    <recommendedName>
        <fullName evidence="2">Protein CPL1-like domain-containing protein</fullName>
    </recommendedName>
</protein>
<evidence type="ECO:0000259" key="2">
    <source>
        <dbReference type="Pfam" id="PF21671"/>
    </source>
</evidence>
<keyword evidence="4" id="KW-1185">Reference proteome</keyword>
<dbReference type="RefSeq" id="XP_062794002.1">
    <property type="nucleotide sequence ID" value="XM_062937951.1"/>
</dbReference>
<dbReference type="PANTHER" id="PTHR35192:SF2">
    <property type="entry name" value="APPLE DOMAIN-CONTAINING PROTEIN"/>
    <property type="match status" value="1"/>
</dbReference>
<dbReference type="Proteomes" id="UP001329825">
    <property type="component" value="Chromosome 8"/>
</dbReference>
<proteinExistence type="predicted"/>
<feature type="domain" description="Protein CPL1-like" evidence="2">
    <location>
        <begin position="231"/>
        <end position="292"/>
    </location>
</feature>
<keyword evidence="1" id="KW-0732">Signal</keyword>
<organism evidence="3 4">
    <name type="scientific">Kwoniella shivajii</name>
    <dbReference type="NCBI Taxonomy" id="564305"/>
    <lineage>
        <taxon>Eukaryota</taxon>
        <taxon>Fungi</taxon>
        <taxon>Dikarya</taxon>
        <taxon>Basidiomycota</taxon>
        <taxon>Agaricomycotina</taxon>
        <taxon>Tremellomycetes</taxon>
        <taxon>Tremellales</taxon>
        <taxon>Cryptococcaceae</taxon>
        <taxon>Kwoniella</taxon>
    </lineage>
</organism>
<sequence length="300" mass="31907">MSPKFSVASAMTIMAVTALGVNAYTYVGCVDTAPRGSNTIASIAQGNAGKCNDYCTSQAQASPFFYYLSAEEQCFCSTVSPEANSFMTGASNDGGCASASNYEAYDTATTFVFQGCYNNMRTDAAPSNVDDLEDCFAACASEGSVMYNPFSEDDIFGCRCNDAQTIIIDEGSNAVTCDTYTWFTFTHSQEATASGLARRRLRERLMELKRESQTLCPNGARPCSVPDSNTYECIDTRSELESCGGCISGDFQAVGNSTVGQDCSSLPGVARGAVTCFNSACEAFACKPKYELISGQCVPI</sequence>
<name>A0ABZ1D5E5_9TREE</name>
<dbReference type="InterPro" id="IPR048661">
    <property type="entry name" value="CPL1-like"/>
</dbReference>
<feature type="signal peptide" evidence="1">
    <location>
        <begin position="1"/>
        <end position="23"/>
    </location>
</feature>
<dbReference type="PANTHER" id="PTHR35192">
    <property type="entry name" value="PROTEIN, PUTATIVE-RELATED"/>
    <property type="match status" value="1"/>
</dbReference>